<feature type="chain" id="PRO_5023285074" description="Proteasome subunit beta" evidence="9">
    <location>
        <begin position="11"/>
        <end position="220"/>
    </location>
</feature>
<dbReference type="SUPFAM" id="SSF56235">
    <property type="entry name" value="N-terminal nucleophile aminohydrolases (Ntn hydrolases)"/>
    <property type="match status" value="1"/>
</dbReference>
<evidence type="ECO:0000256" key="9">
    <source>
        <dbReference type="HAMAP-Rule" id="MF_02113"/>
    </source>
</evidence>
<dbReference type="EC" id="3.4.25.1" evidence="9"/>
<dbReference type="HAMAP" id="MF_02113_A">
    <property type="entry name" value="Proteasome_B_A"/>
    <property type="match status" value="1"/>
</dbReference>
<dbReference type="GO" id="GO:0019774">
    <property type="term" value="C:proteasome core complex, beta-subunit complex"/>
    <property type="evidence" value="ECO:0007669"/>
    <property type="project" value="UniProtKB-UniRule"/>
</dbReference>
<dbReference type="PROSITE" id="PS00854">
    <property type="entry name" value="PROTEASOME_BETA_1"/>
    <property type="match status" value="1"/>
</dbReference>
<reference evidence="11 12" key="1">
    <citation type="submission" date="2011-09" db="EMBL/GenBank/DDBJ databases">
        <title>The draft genome of Methanotorris formicicus Mc-S-70.</title>
        <authorList>
            <consortium name="US DOE Joint Genome Institute (JGI-PGF)"/>
            <person name="Lucas S."/>
            <person name="Han J."/>
            <person name="Lapidus A."/>
            <person name="Cheng J.-F."/>
            <person name="Goodwin L."/>
            <person name="Pitluck S."/>
            <person name="Peters L."/>
            <person name="Land M.L."/>
            <person name="Hauser L."/>
            <person name="Sieprawska-Lupa M."/>
            <person name="Takai K."/>
            <person name="Miyazaki J."/>
            <person name="Whitman W."/>
            <person name="Woyke T.J."/>
        </authorList>
    </citation>
    <scope>NUCLEOTIDE SEQUENCE [LARGE SCALE GENOMIC DNA]</scope>
    <source>
        <strain evidence="11 12">Mc-S-70</strain>
    </source>
</reference>
<dbReference type="CDD" id="cd03764">
    <property type="entry name" value="proteasome_beta_archeal"/>
    <property type="match status" value="1"/>
</dbReference>
<dbReference type="PANTHER" id="PTHR32194">
    <property type="entry name" value="METALLOPROTEASE TLDD"/>
    <property type="match status" value="1"/>
</dbReference>
<evidence type="ECO:0000256" key="6">
    <source>
        <dbReference type="ARBA" id="ARBA00022813"/>
    </source>
</evidence>
<dbReference type="InterPro" id="IPR023333">
    <property type="entry name" value="Proteasome_suB-type"/>
</dbReference>
<comment type="similarity">
    <text evidence="9">Belongs to the peptidase T1B family.</text>
</comment>
<dbReference type="GO" id="GO:0005737">
    <property type="term" value="C:cytoplasm"/>
    <property type="evidence" value="ECO:0007669"/>
    <property type="project" value="UniProtKB-SubCell"/>
</dbReference>
<dbReference type="GO" id="GO:0010498">
    <property type="term" value="P:proteasomal protein catabolic process"/>
    <property type="evidence" value="ECO:0007669"/>
    <property type="project" value="UniProtKB-UniRule"/>
</dbReference>
<evidence type="ECO:0000256" key="2">
    <source>
        <dbReference type="ARBA" id="ARBA00022490"/>
    </source>
</evidence>
<dbReference type="InterPro" id="IPR000243">
    <property type="entry name" value="Pept_T1A_subB"/>
</dbReference>
<keyword evidence="2 9" id="KW-0963">Cytoplasm</keyword>
<dbReference type="OrthoDB" id="6330at2157"/>
<dbReference type="InterPro" id="IPR001353">
    <property type="entry name" value="Proteasome_sua/b"/>
</dbReference>
<dbReference type="EMBL" id="AGJL01000033">
    <property type="protein sequence ID" value="EHP85553.1"/>
    <property type="molecule type" value="Genomic_DNA"/>
</dbReference>
<keyword evidence="8 9" id="KW-0865">Zymogen</keyword>
<proteinExistence type="inferred from homology"/>
<keyword evidence="12" id="KW-1185">Reference proteome</keyword>
<keyword evidence="6 9" id="KW-0068">Autocatalytic cleavage</keyword>
<comment type="caution">
    <text evidence="11">The sequence shown here is derived from an EMBL/GenBank/DDBJ whole genome shotgun (WGS) entry which is preliminary data.</text>
</comment>
<accession>H1KZU7</accession>
<evidence type="ECO:0000256" key="10">
    <source>
        <dbReference type="PIRSR" id="PIRSR600243-1"/>
    </source>
</evidence>
<dbReference type="MEROPS" id="T01.002"/>
<keyword evidence="5 9" id="KW-0378">Hydrolase</keyword>
<dbReference type="Gene3D" id="3.60.20.10">
    <property type="entry name" value="Glutamine Phosphoribosylpyrophosphate, subunit 1, domain 1"/>
    <property type="match status" value="1"/>
</dbReference>
<comment type="subunit">
    <text evidence="9">The 20S proteasome core is composed of 14 alpha and 14 beta subunits that assemble into four stacked heptameric rings, resulting in a barrel-shaped structure. The two inner rings, each composed of seven catalytic beta subunits, are sandwiched by two outer rings, each composed of seven alpha subunits. The catalytic chamber with the active sites is on the inside of the barrel. Has a gated structure, the ends of the cylinder being occluded by the N-termini of the alpha-subunits. Is capped at one or both ends by the proteasome regulatory ATPase, PAN.</text>
</comment>
<dbReference type="PATRIC" id="fig|647171.4.peg.1292"/>
<dbReference type="AlphaFoldDB" id="H1KZU7"/>
<dbReference type="InterPro" id="IPR019983">
    <property type="entry name" value="Pept_T1A_Psome_bsu_arc"/>
</dbReference>
<dbReference type="PROSITE" id="PS51476">
    <property type="entry name" value="PROTEASOME_BETA_2"/>
    <property type="match status" value="1"/>
</dbReference>
<feature type="propeptide" id="PRO_5005057019" description="Removed in mature form; by autocatalysis" evidence="9">
    <location>
        <begin position="1"/>
        <end position="10"/>
    </location>
</feature>
<evidence type="ECO:0000313" key="11">
    <source>
        <dbReference type="EMBL" id="EHP85553.1"/>
    </source>
</evidence>
<evidence type="ECO:0000256" key="8">
    <source>
        <dbReference type="ARBA" id="ARBA00023145"/>
    </source>
</evidence>
<comment type="catalytic activity">
    <reaction evidence="1 9">
        <text>Cleavage of peptide bonds with very broad specificity.</text>
        <dbReference type="EC" id="3.4.25.1"/>
    </reaction>
</comment>
<dbReference type="STRING" id="647171.MetfoDRAFT_1321"/>
<sequence length="220" mass="24204">MDERAKYMKGTTTVGLICDDAVVLATDKRATMGNLIADKEAKKLYKIDDYIAMTIAGSVGDAQALVRYVSAEAKLYKMRTGKNIPPLSCATLMSNILHGSRMFPFLTQLIIGGYDFLYGPRLFSLDPVGGLNEESYFTATGSGSPTAYGVLELEYSRDMLLKDGLNLSVKALMSAMERDAFSGNGISLAYVNKEGVKILEDEEIEKIIKKIKSKRKKKKN</sequence>
<dbReference type="InterPro" id="IPR029055">
    <property type="entry name" value="Ntn_hydrolases_N"/>
</dbReference>
<dbReference type="RefSeq" id="WP_007044751.1">
    <property type="nucleotide sequence ID" value="NZ_AGJL01000033.1"/>
</dbReference>
<evidence type="ECO:0000256" key="1">
    <source>
        <dbReference type="ARBA" id="ARBA00001198"/>
    </source>
</evidence>
<evidence type="ECO:0000256" key="5">
    <source>
        <dbReference type="ARBA" id="ARBA00022801"/>
    </source>
</evidence>
<evidence type="ECO:0000256" key="3">
    <source>
        <dbReference type="ARBA" id="ARBA00022670"/>
    </source>
</evidence>
<dbReference type="GO" id="GO:0004298">
    <property type="term" value="F:threonine-type endopeptidase activity"/>
    <property type="evidence" value="ECO:0007669"/>
    <property type="project" value="UniProtKB-UniRule"/>
</dbReference>
<feature type="active site" description="Nucleophile" evidence="9 10">
    <location>
        <position position="11"/>
    </location>
</feature>
<dbReference type="PRINTS" id="PR00141">
    <property type="entry name" value="PROTEASOME"/>
</dbReference>
<keyword evidence="7 9" id="KW-0647">Proteasome</keyword>
<dbReference type="PANTHER" id="PTHR32194:SF0">
    <property type="entry name" value="ATP-DEPENDENT PROTEASE SUBUNIT HSLV"/>
    <property type="match status" value="1"/>
</dbReference>
<gene>
    <name evidence="9" type="primary">psmB</name>
    <name evidence="11" type="ORF">MetfoDRAFT_1321</name>
</gene>
<dbReference type="Pfam" id="PF00227">
    <property type="entry name" value="Proteasome"/>
    <property type="match status" value="1"/>
</dbReference>
<comment type="subcellular location">
    <subcellularLocation>
        <location evidence="9">Cytoplasm</location>
    </subcellularLocation>
</comment>
<dbReference type="FunFam" id="3.60.20.10:FF:000049">
    <property type="entry name" value="Proteasome subunit beta"/>
    <property type="match status" value="1"/>
</dbReference>
<dbReference type="InterPro" id="IPR016050">
    <property type="entry name" value="Proteasome_bsu_CS"/>
</dbReference>
<dbReference type="Proteomes" id="UP000003706">
    <property type="component" value="Unassembled WGS sequence"/>
</dbReference>
<organism evidence="11 12">
    <name type="scientific">Methanotorris formicicus Mc-S-70</name>
    <dbReference type="NCBI Taxonomy" id="647171"/>
    <lineage>
        <taxon>Archaea</taxon>
        <taxon>Methanobacteriati</taxon>
        <taxon>Methanobacteriota</taxon>
        <taxon>Methanomada group</taxon>
        <taxon>Methanococci</taxon>
        <taxon>Methanococcales</taxon>
        <taxon>Methanocaldococcaceae</taxon>
        <taxon>Methanotorris</taxon>
    </lineage>
</organism>
<evidence type="ECO:0000256" key="4">
    <source>
        <dbReference type="ARBA" id="ARBA00022698"/>
    </source>
</evidence>
<evidence type="ECO:0000256" key="7">
    <source>
        <dbReference type="ARBA" id="ARBA00022942"/>
    </source>
</evidence>
<keyword evidence="3 9" id="KW-0645">Protease</keyword>
<protein>
    <recommendedName>
        <fullName evidence="9">Proteasome subunit beta</fullName>
        <ecNumber evidence="9">3.4.25.1</ecNumber>
    </recommendedName>
    <alternativeName>
        <fullName evidence="9">20S proteasome beta subunit</fullName>
    </alternativeName>
    <alternativeName>
        <fullName evidence="9">Proteasome core protein PsmB</fullName>
    </alternativeName>
</protein>
<dbReference type="NCBIfam" id="TIGR03634">
    <property type="entry name" value="arc_protsome_B"/>
    <property type="match status" value="1"/>
</dbReference>
<comment type="activity regulation">
    <text evidence="9">The formation of the proteasomal ATPase PAN-20S proteasome complex, via the docking of the C-termini of PAN into the intersubunit pockets in the alpha-rings, triggers opening of the gate for substrate entry. Interconversion between the open-gate and close-gate conformations leads to a dynamic regulation of the 20S proteasome proteolysis activity.</text>
</comment>
<comment type="function">
    <text evidence="9">Component of the proteasome core, a large protease complex with broad specificity involved in protein degradation.</text>
</comment>
<keyword evidence="4 9" id="KW-0888">Threonine protease</keyword>
<evidence type="ECO:0000313" key="12">
    <source>
        <dbReference type="Proteomes" id="UP000003706"/>
    </source>
</evidence>
<name>H1KZU7_9EURY</name>